<keyword evidence="6" id="KW-1133">Transmembrane helix</keyword>
<dbReference type="PROSITE" id="PS00018">
    <property type="entry name" value="EF_HAND_1"/>
    <property type="match status" value="1"/>
</dbReference>
<evidence type="ECO:0000256" key="1">
    <source>
        <dbReference type="ARBA" id="ARBA00004115"/>
    </source>
</evidence>
<evidence type="ECO:0000256" key="10">
    <source>
        <dbReference type="SAM" id="MobiDB-lite"/>
    </source>
</evidence>
<feature type="region of interest" description="Disordered" evidence="10">
    <location>
        <begin position="449"/>
        <end position="510"/>
    </location>
</feature>
<keyword evidence="5" id="KW-0256">Endoplasmic reticulum</keyword>
<keyword evidence="13" id="KW-1185">Reference proteome</keyword>
<evidence type="ECO:0000256" key="4">
    <source>
        <dbReference type="ARBA" id="ARBA00022729"/>
    </source>
</evidence>
<dbReference type="SUPFAM" id="SSF49785">
    <property type="entry name" value="Galactose-binding domain-like"/>
    <property type="match status" value="2"/>
</dbReference>
<dbReference type="PANTHER" id="PTHR13460">
    <property type="match status" value="1"/>
</dbReference>
<evidence type="ECO:0000256" key="8">
    <source>
        <dbReference type="ARBA" id="ARBA00023180"/>
    </source>
</evidence>
<feature type="compositionally biased region" description="Acidic residues" evidence="10">
    <location>
        <begin position="572"/>
        <end position="582"/>
    </location>
</feature>
<keyword evidence="8" id="KW-0325">Glycoprotein</keyword>
<feature type="domain" description="Malectin" evidence="11">
    <location>
        <begin position="712"/>
        <end position="855"/>
    </location>
</feature>
<dbReference type="InterPro" id="IPR021720">
    <property type="entry name" value="Malectin_dom"/>
</dbReference>
<keyword evidence="3" id="KW-0812">Transmembrane</keyword>
<evidence type="ECO:0000259" key="11">
    <source>
        <dbReference type="Pfam" id="PF11721"/>
    </source>
</evidence>
<evidence type="ECO:0000313" key="13">
    <source>
        <dbReference type="Proteomes" id="UP000612680"/>
    </source>
</evidence>
<comment type="subcellular location">
    <subcellularLocation>
        <location evidence="1">Endoplasmic reticulum membrane</location>
        <topology evidence="1">Single-pass type I membrane protein</topology>
    </subcellularLocation>
</comment>
<dbReference type="Proteomes" id="UP000612680">
    <property type="component" value="Chromosome"/>
</dbReference>
<evidence type="ECO:0000256" key="7">
    <source>
        <dbReference type="ARBA" id="ARBA00023136"/>
    </source>
</evidence>
<dbReference type="InterPro" id="IPR011050">
    <property type="entry name" value="Pectin_lyase_fold/virulence"/>
</dbReference>
<keyword evidence="9" id="KW-0119">Carbohydrate metabolism</keyword>
<name>A0ABX7I724_9BACT</name>
<evidence type="ECO:0000256" key="6">
    <source>
        <dbReference type="ARBA" id="ARBA00022989"/>
    </source>
</evidence>
<reference evidence="12 13" key="1">
    <citation type="submission" date="2020-06" db="EMBL/GenBank/DDBJ databases">
        <title>Dyadobacter sandarakinus sp. nov., isolated from the soil of the Arctic Yellow River Station.</title>
        <authorList>
            <person name="Zhang Y."/>
            <person name="Peng F."/>
        </authorList>
    </citation>
    <scope>NUCLEOTIDE SEQUENCE [LARGE SCALE GENOMIC DNA]</scope>
    <source>
        <strain evidence="12 13">Q3-56</strain>
    </source>
</reference>
<dbReference type="EMBL" id="CP056775">
    <property type="protein sequence ID" value="QRR01357.1"/>
    <property type="molecule type" value="Genomic_DNA"/>
</dbReference>
<dbReference type="InterPro" id="IPR026444">
    <property type="entry name" value="Secre_tail"/>
</dbReference>
<organism evidence="12 13">
    <name type="scientific">Dyadobacter sandarakinus</name>
    <dbReference type="NCBI Taxonomy" id="2747268"/>
    <lineage>
        <taxon>Bacteria</taxon>
        <taxon>Pseudomonadati</taxon>
        <taxon>Bacteroidota</taxon>
        <taxon>Cytophagia</taxon>
        <taxon>Cytophagales</taxon>
        <taxon>Spirosomataceae</taxon>
        <taxon>Dyadobacter</taxon>
    </lineage>
</organism>
<dbReference type="InterPro" id="IPR018247">
    <property type="entry name" value="EF_Hand_1_Ca_BS"/>
</dbReference>
<evidence type="ECO:0000256" key="9">
    <source>
        <dbReference type="ARBA" id="ARBA00023277"/>
    </source>
</evidence>
<keyword evidence="4" id="KW-0732">Signal</keyword>
<dbReference type="InterPro" id="IPR028974">
    <property type="entry name" value="TSP_type-3_rpt"/>
</dbReference>
<dbReference type="Pfam" id="PF11721">
    <property type="entry name" value="Malectin"/>
    <property type="match status" value="2"/>
</dbReference>
<sequence length="1132" mass="118240">MLLNLYPKACLLSRLKPGNNTALPDYVRRGIKIINPKVAALLMLAVMCLILPAHRLSAQNVTLSLVLNTNSSGPGSLRQAIIDANADPNNNVISFDSRVFGTVPQTIRVARPALEITASGSLTIRGSGARMLTILADNGRDGYFGTRLFTIVNGANATLNDMTVSGGRAENNEYNAGGGIFASNSTVTLNNMVVSNNRAQRGGGIWNGYGLLTINNCTINNNLASLGGGIIAYGTSVFGDPSIVNVINCTISDNVVSSYGGGIFHSSGAFNVTNTTITGNHVQTRSSGGGGGIATTSFLYIRNSIVANNVLEQPGRSVTGPDVSGKIVSQGYNLIENTEAGTISGTTTGNIYGFDPKLGALANNGGPTNTQALLPGSPAINAGSPDNTNTPSKDQRGMVRPFDGNNDGIAFSDIGSYEAQDNDGSRIDADQDGVADAIDNCVLAANSDQADYDKDGSGNACDADDDNDGTPDIYDAFPLNALETTDTDGDGIGNNADPDDDNDGQSDANELACNGNPFVAAIKATDTDRDNIPDCTDTDDDNDGIADIYDRFPLNADESVDTDGDGIGNNADPDDDNDGQLDADEIACDGNPFVAAIRATDTDRDNIPDCVDTDDDNDGDPDATDCAPLNAAVGHNAPEICNGIDDNCNGQIDEGQSTFYQDNDQDGYGNAAVTIQACEAPAGYVSNNTDCDDTDPAKYPGGMACTPPAPSAIRINAGGGMVDASGNRTFAADQYYAGTDRVSSVGNVQILNTTDDALYQNERSAAAFSYKIPVQNGRVNVVLHFAEIWFGVPGRGAGGSGKRRFHVEIEGARRLTNYDIFAKTGGALRAIQESFQVTITDGVLNIEFLSGAANIPSIAAIEVLPQTENPPVAGPARINAGGAAFTTTDNRTFIADQYYGGTDRVSSIASGDILNTTDDELYKNERSSAAFSYAIPVQNGLVTVVLHFAEIWFGAPGRGAGGAGKRRFHVDVEGARKLTNYDIYAKAGGALRAVQETFTVTVTDGVLDLAFLSGAANLPTVSAIEVIPQQATARMTAENGDALKDVSAGRSHLFPNPVHKQFTVTLSAGHTGRVSLELTSVAGITRKVHAPHTPGQPVISADIADLSLTAGIYLLKVQSGTRSEIIKMLLVE</sequence>
<accession>A0ABX7I724</accession>
<dbReference type="RefSeq" id="WP_204663591.1">
    <property type="nucleotide sequence ID" value="NZ_CP056775.1"/>
</dbReference>
<dbReference type="Gene3D" id="2.60.120.430">
    <property type="entry name" value="Galactose-binding lectin"/>
    <property type="match status" value="2"/>
</dbReference>
<proteinExistence type="inferred from homology"/>
<dbReference type="InterPro" id="IPR059226">
    <property type="entry name" value="Choice_anch_Q_dom"/>
</dbReference>
<keyword evidence="7" id="KW-0472">Membrane</keyword>
<feature type="domain" description="Malectin" evidence="11">
    <location>
        <begin position="877"/>
        <end position="1012"/>
    </location>
</feature>
<protein>
    <submittedName>
        <fullName evidence="12">T9SS type A sorting domain-containing protein</fullName>
    </submittedName>
</protein>
<evidence type="ECO:0000256" key="5">
    <source>
        <dbReference type="ARBA" id="ARBA00022824"/>
    </source>
</evidence>
<dbReference type="NCBIfam" id="TIGR04183">
    <property type="entry name" value="Por_Secre_tail"/>
    <property type="match status" value="1"/>
</dbReference>
<dbReference type="Gene3D" id="4.10.1080.10">
    <property type="entry name" value="TSP type-3 repeat"/>
    <property type="match status" value="2"/>
</dbReference>
<dbReference type="SUPFAM" id="SSF103647">
    <property type="entry name" value="TSP type-3 repeat"/>
    <property type="match status" value="2"/>
</dbReference>
<dbReference type="PANTHER" id="PTHR13460:SF0">
    <property type="entry name" value="MALECTIN"/>
    <property type="match status" value="1"/>
</dbReference>
<evidence type="ECO:0000256" key="3">
    <source>
        <dbReference type="ARBA" id="ARBA00022692"/>
    </source>
</evidence>
<dbReference type="InterPro" id="IPR039155">
    <property type="entry name" value="MLEC"/>
</dbReference>
<dbReference type="SUPFAM" id="SSF51126">
    <property type="entry name" value="Pectin lyase-like"/>
    <property type="match status" value="1"/>
</dbReference>
<evidence type="ECO:0000313" key="12">
    <source>
        <dbReference type="EMBL" id="QRR01357.1"/>
    </source>
</evidence>
<comment type="similarity">
    <text evidence="2">Belongs to the malectin family.</text>
</comment>
<dbReference type="NCBIfam" id="NF041518">
    <property type="entry name" value="choice_anch_Q"/>
    <property type="match status" value="1"/>
</dbReference>
<feature type="region of interest" description="Disordered" evidence="10">
    <location>
        <begin position="554"/>
        <end position="582"/>
    </location>
</feature>
<feature type="region of interest" description="Disordered" evidence="10">
    <location>
        <begin position="377"/>
        <end position="396"/>
    </location>
</feature>
<evidence type="ECO:0000256" key="2">
    <source>
        <dbReference type="ARBA" id="ARBA00009141"/>
    </source>
</evidence>
<gene>
    <name evidence="12" type="ORF">HWI92_10820</name>
</gene>
<dbReference type="InterPro" id="IPR008979">
    <property type="entry name" value="Galactose-bd-like_sf"/>
</dbReference>